<dbReference type="GeneID" id="30028131"/>
<proteinExistence type="predicted"/>
<keyword evidence="3" id="KW-1185">Reference proteome</keyword>
<dbReference type="OrthoDB" id="3162794at2759"/>
<feature type="domain" description="F-box" evidence="1">
    <location>
        <begin position="1"/>
        <end position="44"/>
    </location>
</feature>
<dbReference type="Pfam" id="PF00646">
    <property type="entry name" value="F-box"/>
    <property type="match status" value="1"/>
</dbReference>
<organism evidence="2 3">
    <name type="scientific">Metschnikowia bicuspidata var. bicuspidata NRRL YB-4993</name>
    <dbReference type="NCBI Taxonomy" id="869754"/>
    <lineage>
        <taxon>Eukaryota</taxon>
        <taxon>Fungi</taxon>
        <taxon>Dikarya</taxon>
        <taxon>Ascomycota</taxon>
        <taxon>Saccharomycotina</taxon>
        <taxon>Pichiomycetes</taxon>
        <taxon>Metschnikowiaceae</taxon>
        <taxon>Metschnikowia</taxon>
    </lineage>
</organism>
<name>A0A1A0H622_9ASCO</name>
<sequence>MEFALPLDVLRDIGRWLPQNELLHLAFTCKRVYKALHAEIYRAVVLDSSKRVFGDDWPAGRRVCSADEPDAVFEPVVIRSLFALTHFLKTLQAHPDYARLVSVLIARPQIPDMPELALHGLLQTVFPLLSSIRVLHWYLRSGPLQAQLLTLLPHPHHLQSLRGNFGRPTPAMFRSEYSTLRHVELSDFGPARSLQAIDFETLPRISSLTLSKTSSSNQLLFSSLLDACCQNALGPKAISMGPYINEGNTPTYVSALFSPPPTTPLLLRSLVLRGMCLKASDARLLLESIDCSSLRHLSLENCFETLFEDLPDNGPPANRIQIRRRRAPDVSFMDLLSEGLQKLQLLKISLSNEMCYNSATFRAISKMNGLSQLSVHLKTFCRNGPVDFTHLVDSLQSHKDTLRYLDICSNVVDEITAPPCPKNRNYYKLESILGLSHLRQLRFLRIPTTYSQIEKVPVVLSELENLKVVQLLVTDLERTAPNPCNGCPNTTKSALCNFNSLIAQEFFTCANPFVNNLEHEQNMQHLQYATEYRNILSTLSYLRFDLKQVSQVFDCNSLNHIRLKGQMYVDNFDALIQLSIDV</sequence>
<comment type="caution">
    <text evidence="2">The sequence shown here is derived from an EMBL/GenBank/DDBJ whole genome shotgun (WGS) entry which is preliminary data.</text>
</comment>
<dbReference type="RefSeq" id="XP_018709937.1">
    <property type="nucleotide sequence ID" value="XM_018855155.1"/>
</dbReference>
<gene>
    <name evidence="2" type="ORF">METBIDRAFT_222998</name>
</gene>
<evidence type="ECO:0000313" key="2">
    <source>
        <dbReference type="EMBL" id="OBA19405.1"/>
    </source>
</evidence>
<accession>A0A1A0H622</accession>
<dbReference type="InterPro" id="IPR001810">
    <property type="entry name" value="F-box_dom"/>
</dbReference>
<evidence type="ECO:0000259" key="1">
    <source>
        <dbReference type="PROSITE" id="PS50181"/>
    </source>
</evidence>
<reference evidence="2 3" key="1">
    <citation type="submission" date="2016-05" db="EMBL/GenBank/DDBJ databases">
        <title>Comparative genomics of biotechnologically important yeasts.</title>
        <authorList>
            <consortium name="DOE Joint Genome Institute"/>
            <person name="Riley R."/>
            <person name="Haridas S."/>
            <person name="Wolfe K.H."/>
            <person name="Lopes M.R."/>
            <person name="Hittinger C.T."/>
            <person name="Goker M."/>
            <person name="Salamov A."/>
            <person name="Wisecaver J."/>
            <person name="Long T.M."/>
            <person name="Aerts A.L."/>
            <person name="Barry K."/>
            <person name="Choi C."/>
            <person name="Clum A."/>
            <person name="Coughlan A.Y."/>
            <person name="Deshpande S."/>
            <person name="Douglass A.P."/>
            <person name="Hanson S.J."/>
            <person name="Klenk H.-P."/>
            <person name="LaButti K."/>
            <person name="Lapidus A."/>
            <person name="Lindquist E."/>
            <person name="Lipzen A."/>
            <person name="Meier-kolthoff J.P."/>
            <person name="Ohm R.A."/>
            <person name="Otillar R.P."/>
            <person name="Pangilinan J."/>
            <person name="Peng Y."/>
            <person name="Rokas A."/>
            <person name="Rosa C.A."/>
            <person name="Scheuner C."/>
            <person name="Sibirny A.A."/>
            <person name="Slot J.C."/>
            <person name="Stielow J.B."/>
            <person name="Sun H."/>
            <person name="Kurtzman C.P."/>
            <person name="Blackwell M."/>
            <person name="Grigoriev I.V."/>
            <person name="Jeffries T.W."/>
        </authorList>
    </citation>
    <scope>NUCLEOTIDE SEQUENCE [LARGE SCALE GENOMIC DNA]</scope>
    <source>
        <strain evidence="2 3">NRRL YB-4993</strain>
    </source>
</reference>
<dbReference type="PROSITE" id="PS50181">
    <property type="entry name" value="FBOX"/>
    <property type="match status" value="1"/>
</dbReference>
<dbReference type="Proteomes" id="UP000092555">
    <property type="component" value="Unassembled WGS sequence"/>
</dbReference>
<evidence type="ECO:0000313" key="3">
    <source>
        <dbReference type="Proteomes" id="UP000092555"/>
    </source>
</evidence>
<dbReference type="AlphaFoldDB" id="A0A1A0H622"/>
<protein>
    <recommendedName>
        <fullName evidence="1">F-box domain-containing protein</fullName>
    </recommendedName>
</protein>
<dbReference type="EMBL" id="LXTC01000007">
    <property type="protein sequence ID" value="OBA19405.1"/>
    <property type="molecule type" value="Genomic_DNA"/>
</dbReference>